<feature type="domain" description="EamA" evidence="3">
    <location>
        <begin position="48"/>
        <end position="178"/>
    </location>
</feature>
<feature type="transmembrane region" description="Helical" evidence="2">
    <location>
        <begin position="326"/>
        <end position="349"/>
    </location>
</feature>
<feature type="transmembrane region" description="Helical" evidence="2">
    <location>
        <begin position="238"/>
        <end position="259"/>
    </location>
</feature>
<dbReference type="GO" id="GO:0016020">
    <property type="term" value="C:membrane"/>
    <property type="evidence" value="ECO:0007669"/>
    <property type="project" value="InterPro"/>
</dbReference>
<accession>A0A8S2HLI7</accession>
<proteinExistence type="predicted"/>
<dbReference type="Proteomes" id="UP000682733">
    <property type="component" value="Unassembled WGS sequence"/>
</dbReference>
<evidence type="ECO:0000313" key="6">
    <source>
        <dbReference type="Proteomes" id="UP000682733"/>
    </source>
</evidence>
<comment type="caution">
    <text evidence="5">The sequence shown here is derived from an EMBL/GenBank/DDBJ whole genome shotgun (WGS) entry which is preliminary data.</text>
</comment>
<sequence length="373" mass="41669">MWSASNEKMTGKDDTLLSPSVDPTIEPILEEEHKHSANATTTILRNLSGILYTLTACFLFTCTTFIIKQLKIDLFDALVIRFILQTIAVAIFLYYKKYKLFSGTKKSLVLQFFRTLAGTFGFLGFFLSYRYLPLPDVTTLNYTRVIWTVLLGILVFGDKPSSIIILAIPLTITGVIFVAQPSFIFQSQLINSTMNSTSAVLINDQYIGFAIGIICAVASSVNVIMFKQQILSGLKASVIMFQFTLFVLFCLVLNQFYQYFIEHKTLSIFKWQYALASFMCIIQIFAAAIGQTAMKREHASVYTIATSGDIVFAIILQNLFTTKKSNFFALLGSALVISSVILIGGHKLFQDKCQKKKLKATANDIDEDSTLSV</sequence>
<keyword evidence="2" id="KW-1133">Transmembrane helix</keyword>
<dbReference type="Proteomes" id="UP000677228">
    <property type="component" value="Unassembled WGS sequence"/>
</dbReference>
<dbReference type="EMBL" id="CAJOBA010002828">
    <property type="protein sequence ID" value="CAF3660951.1"/>
    <property type="molecule type" value="Genomic_DNA"/>
</dbReference>
<dbReference type="PANTHER" id="PTHR22911:SF137">
    <property type="entry name" value="SOLUTE CARRIER FAMILY 35 MEMBER G2-RELATED"/>
    <property type="match status" value="1"/>
</dbReference>
<protein>
    <recommendedName>
        <fullName evidence="3">EamA domain-containing protein</fullName>
    </recommendedName>
</protein>
<feature type="transmembrane region" description="Helical" evidence="2">
    <location>
        <begin position="301"/>
        <end position="320"/>
    </location>
</feature>
<feature type="transmembrane region" description="Helical" evidence="2">
    <location>
        <begin position="163"/>
        <end position="185"/>
    </location>
</feature>
<dbReference type="InterPro" id="IPR037185">
    <property type="entry name" value="EmrE-like"/>
</dbReference>
<dbReference type="InterPro" id="IPR000620">
    <property type="entry name" value="EamA_dom"/>
</dbReference>
<feature type="transmembrane region" description="Helical" evidence="2">
    <location>
        <begin position="271"/>
        <end position="289"/>
    </location>
</feature>
<feature type="transmembrane region" description="Helical" evidence="2">
    <location>
        <begin position="50"/>
        <end position="68"/>
    </location>
</feature>
<feature type="region of interest" description="Disordered" evidence="1">
    <location>
        <begin position="1"/>
        <end position="20"/>
    </location>
</feature>
<dbReference type="SUPFAM" id="SSF103481">
    <property type="entry name" value="Multidrug resistance efflux transporter EmrE"/>
    <property type="match status" value="1"/>
</dbReference>
<dbReference type="PANTHER" id="PTHR22911">
    <property type="entry name" value="ACYL-MALONYL CONDENSING ENZYME-RELATED"/>
    <property type="match status" value="1"/>
</dbReference>
<evidence type="ECO:0000259" key="3">
    <source>
        <dbReference type="Pfam" id="PF00892"/>
    </source>
</evidence>
<feature type="transmembrane region" description="Helical" evidence="2">
    <location>
        <begin position="205"/>
        <end position="226"/>
    </location>
</feature>
<evidence type="ECO:0000256" key="2">
    <source>
        <dbReference type="SAM" id="Phobius"/>
    </source>
</evidence>
<dbReference type="EMBL" id="CAJNOK010002827">
    <property type="protein sequence ID" value="CAF0876582.1"/>
    <property type="molecule type" value="Genomic_DNA"/>
</dbReference>
<evidence type="ECO:0000313" key="4">
    <source>
        <dbReference type="EMBL" id="CAF0876582.1"/>
    </source>
</evidence>
<keyword evidence="2" id="KW-0812">Transmembrane</keyword>
<evidence type="ECO:0000256" key="1">
    <source>
        <dbReference type="SAM" id="MobiDB-lite"/>
    </source>
</evidence>
<dbReference type="Pfam" id="PF00892">
    <property type="entry name" value="EamA"/>
    <property type="match status" value="1"/>
</dbReference>
<organism evidence="5 6">
    <name type="scientific">Didymodactylos carnosus</name>
    <dbReference type="NCBI Taxonomy" id="1234261"/>
    <lineage>
        <taxon>Eukaryota</taxon>
        <taxon>Metazoa</taxon>
        <taxon>Spiralia</taxon>
        <taxon>Gnathifera</taxon>
        <taxon>Rotifera</taxon>
        <taxon>Eurotatoria</taxon>
        <taxon>Bdelloidea</taxon>
        <taxon>Philodinida</taxon>
        <taxon>Philodinidae</taxon>
        <taxon>Didymodactylos</taxon>
    </lineage>
</organism>
<gene>
    <name evidence="4" type="ORF">OVA965_LOCUS8404</name>
    <name evidence="5" type="ORF">TMI583_LOCUS8400</name>
</gene>
<reference evidence="5" key="1">
    <citation type="submission" date="2021-02" db="EMBL/GenBank/DDBJ databases">
        <authorList>
            <person name="Nowell W R."/>
        </authorList>
    </citation>
    <scope>NUCLEOTIDE SEQUENCE</scope>
</reference>
<dbReference type="AlphaFoldDB" id="A0A8S2HLI7"/>
<evidence type="ECO:0000313" key="5">
    <source>
        <dbReference type="EMBL" id="CAF3660951.1"/>
    </source>
</evidence>
<keyword evidence="2" id="KW-0472">Membrane</keyword>
<name>A0A8S2HLI7_9BILA</name>
<feature type="transmembrane region" description="Helical" evidence="2">
    <location>
        <begin position="107"/>
        <end position="127"/>
    </location>
</feature>
<feature type="transmembrane region" description="Helical" evidence="2">
    <location>
        <begin position="139"/>
        <end position="156"/>
    </location>
</feature>
<feature type="transmembrane region" description="Helical" evidence="2">
    <location>
        <begin position="74"/>
        <end position="95"/>
    </location>
</feature>